<protein>
    <submittedName>
        <fullName evidence="1">Uncharacterized protein</fullName>
    </submittedName>
</protein>
<evidence type="ECO:0000313" key="1">
    <source>
        <dbReference type="EMBL" id="CEK93596.1"/>
    </source>
</evidence>
<gene>
    <name evidence="1" type="primary">ORF196208</name>
</gene>
<accession>A0A0B7BMM8</accession>
<sequence>SLRICGQGLLFEPSTYRADPQCSVNFLSEFIPQVFSSPKHSPSSPIPHKAVGFTVADRTICCHGVADERSD</sequence>
<reference evidence="1" key="1">
    <citation type="submission" date="2014-12" db="EMBL/GenBank/DDBJ databases">
        <title>Insight into the proteome of Arion vulgaris.</title>
        <authorList>
            <person name="Aradska J."/>
            <person name="Bulat T."/>
            <person name="Smidak R."/>
            <person name="Sarate P."/>
            <person name="Gangsoo J."/>
            <person name="Sialana F."/>
            <person name="Bilban M."/>
            <person name="Lubec G."/>
        </authorList>
    </citation>
    <scope>NUCLEOTIDE SEQUENCE</scope>
    <source>
        <tissue evidence="1">Skin</tissue>
    </source>
</reference>
<name>A0A0B7BMM8_9EUPU</name>
<dbReference type="AlphaFoldDB" id="A0A0B7BMM8"/>
<proteinExistence type="predicted"/>
<feature type="non-terminal residue" evidence="1">
    <location>
        <position position="1"/>
    </location>
</feature>
<organism evidence="1">
    <name type="scientific">Arion vulgaris</name>
    <dbReference type="NCBI Taxonomy" id="1028688"/>
    <lineage>
        <taxon>Eukaryota</taxon>
        <taxon>Metazoa</taxon>
        <taxon>Spiralia</taxon>
        <taxon>Lophotrochozoa</taxon>
        <taxon>Mollusca</taxon>
        <taxon>Gastropoda</taxon>
        <taxon>Heterobranchia</taxon>
        <taxon>Euthyneura</taxon>
        <taxon>Panpulmonata</taxon>
        <taxon>Eupulmonata</taxon>
        <taxon>Stylommatophora</taxon>
        <taxon>Helicina</taxon>
        <taxon>Arionoidea</taxon>
        <taxon>Arionidae</taxon>
        <taxon>Arion</taxon>
    </lineage>
</organism>
<dbReference type="EMBL" id="HACG01046731">
    <property type="protein sequence ID" value="CEK93596.1"/>
    <property type="molecule type" value="Transcribed_RNA"/>
</dbReference>